<evidence type="ECO:0000256" key="1">
    <source>
        <dbReference type="SAM" id="MobiDB-lite"/>
    </source>
</evidence>
<evidence type="ECO:0000313" key="2">
    <source>
        <dbReference type="EMBL" id="CCO31599.1"/>
    </source>
</evidence>
<name>M5BWH0_THACB</name>
<gene>
    <name evidence="2" type="ORF">BN14_05645</name>
</gene>
<feature type="compositionally biased region" description="Polar residues" evidence="1">
    <location>
        <begin position="445"/>
        <end position="456"/>
    </location>
</feature>
<organism evidence="2 3">
    <name type="scientific">Thanatephorus cucumeris (strain AG1-IB / isolate 7/3/14)</name>
    <name type="common">Lettuce bottom rot fungus</name>
    <name type="synonym">Rhizoctonia solani</name>
    <dbReference type="NCBI Taxonomy" id="1108050"/>
    <lineage>
        <taxon>Eukaryota</taxon>
        <taxon>Fungi</taxon>
        <taxon>Dikarya</taxon>
        <taxon>Basidiomycota</taxon>
        <taxon>Agaricomycotina</taxon>
        <taxon>Agaricomycetes</taxon>
        <taxon>Cantharellales</taxon>
        <taxon>Ceratobasidiaceae</taxon>
        <taxon>Rhizoctonia</taxon>
        <taxon>Rhizoctonia solani AG-1</taxon>
    </lineage>
</organism>
<protein>
    <submittedName>
        <fullName evidence="2">Uncharacterized protein</fullName>
    </submittedName>
</protein>
<proteinExistence type="predicted"/>
<accession>M5BWH0</accession>
<comment type="caution">
    <text evidence="2">The sequence shown here is derived from an EMBL/GenBank/DDBJ whole genome shotgun (WGS) entry which is preliminary data.</text>
</comment>
<dbReference type="EMBL" id="CAOJ01008433">
    <property type="protein sequence ID" value="CCO31599.1"/>
    <property type="molecule type" value="Genomic_DNA"/>
</dbReference>
<reference evidence="2 3" key="1">
    <citation type="journal article" date="2013" name="J. Biotechnol.">
        <title>Establishment and interpretation of the genome sequence of the phytopathogenic fungus Rhizoctonia solani AG1-IB isolate 7/3/14.</title>
        <authorList>
            <person name="Wibberg D.W."/>
            <person name="Jelonek L.J."/>
            <person name="Rupp O.R."/>
            <person name="Hennig M.H."/>
            <person name="Eikmeyer F.E."/>
            <person name="Goesmann A.G."/>
            <person name="Hartmann A.H."/>
            <person name="Borriss R.B."/>
            <person name="Grosch R.G."/>
            <person name="Puehler A.P."/>
            <person name="Schlueter A.S."/>
        </authorList>
    </citation>
    <scope>NUCLEOTIDE SEQUENCE [LARGE SCALE GENOMIC DNA]</scope>
    <source>
        <strain evidence="3">AG1-IB / isolate 7/3/14</strain>
    </source>
</reference>
<feature type="compositionally biased region" description="Polar residues" evidence="1">
    <location>
        <begin position="527"/>
        <end position="546"/>
    </location>
</feature>
<feature type="region of interest" description="Disordered" evidence="1">
    <location>
        <begin position="445"/>
        <end position="501"/>
    </location>
</feature>
<dbReference type="Proteomes" id="UP000012065">
    <property type="component" value="Unassembled WGS sequence"/>
</dbReference>
<evidence type="ECO:0000313" key="3">
    <source>
        <dbReference type="Proteomes" id="UP000012065"/>
    </source>
</evidence>
<sequence>MSLATDSDAFAYHCDYITSANIWWVYWKLLVIYGAPAVGGEGFRQAQQLLVDSPIITAGGYAAAIPAWKEMHKEPQRLPEALKCYGQDQATLFVKFYNKSFPLVKKHDDNYLSRDWFDPEVHLEVRKVFENFGLALDDHDLECFRRMGLAARMYARLPLWDPKLGVEDDKEGLGIHHNNYFYCRAALPARPIAAQWSRVSSLISTTGAGVEFLEYLLDRCKPMWTQNTESLRANWYHTNRGTQQVVADWLAPGNYPDGYIASRLNKASAIQWIENPFTYLALRYVDKAVDPKHRLSMLRLDYGAGRTDGLKALKPEKLDEIRIFKEGVPKTGCANVGKLAQTLKEFAKTSLIPFIQDGQAQDLEALLEANPCTRIISPVFWRTVQPISYATSWSIADHNQIIPGTIIGWGLALDAYHTLVVDHLLYHRCVYWLFDLAKVSSKDPSGSISDQGSLAQVPSPLQEDAHEDILSNNPPPSPGLPQDAMDTEQPRDTQEPSHSLLWPNQSPLYPSAWSVSAIQSPHARSPQLPSVSATNSGNLLPSNKPSPFTSLVPENAHVLMSLVAGLFGKQMEHEGGMKNSLPSIT</sequence>
<feature type="region of interest" description="Disordered" evidence="1">
    <location>
        <begin position="523"/>
        <end position="546"/>
    </location>
</feature>
<dbReference type="HOGENOM" id="CLU_466281_0_0_1"/>
<dbReference type="AlphaFoldDB" id="M5BWH0"/>